<dbReference type="GO" id="GO:0005634">
    <property type="term" value="C:nucleus"/>
    <property type="evidence" value="ECO:0000318"/>
    <property type="project" value="GO_Central"/>
</dbReference>
<dbReference type="GO" id="GO:0048513">
    <property type="term" value="P:animal organ development"/>
    <property type="evidence" value="ECO:0000318"/>
    <property type="project" value="GO_Central"/>
</dbReference>
<feature type="compositionally biased region" description="Polar residues" evidence="1">
    <location>
        <begin position="37"/>
        <end position="46"/>
    </location>
</feature>
<sequence>MEDLQTKEVKKYQTKKEETDCNGPDCSNSNDKEQIRKTSPQFNSSNEHSMNLALKLATSFLNCVCHGNKPFVLPVDHKISKDLPAETRPASRTVSDSNTISLVLDQCLNSQLPPTLHSYPFDSYQSNENLLSSQSEALDYNTDISVFQGPNIGTHLQNLVPSLSNYASSDCQMTGQQQSIPLTSNVLPYQSVQPSNTPMTSLIPPATLLVPYPLVFLLPVPLPIPIPIPIQIPQSLYSNTIVKPSRTDSMIDKSTQISSSISCCTDIMFSQTPSVSQDEVLDLSFKTTLTKHEHPLSASPNLPLDLSVVNTNTKHQDHWHDGMSGRCKRTTHESKGNNIIRSKYEDYNGRTVHSAQTVIVSRTEILPFSDKRKGFSRDYMINSATKPDKSQNTVIPDCSRRPFRVHPLSSEPQFKRRGSPNMYGNTPPYKKHLASFQPGK</sequence>
<name>A0A0R4ICM1_DANRE</name>
<dbReference type="Pfam" id="PF15279">
    <property type="entry name" value="SOBP"/>
    <property type="match status" value="1"/>
</dbReference>
<reference evidence="2" key="2">
    <citation type="submission" date="2015-11" db="UniProtKB">
        <authorList>
            <consortium name="Ensembl"/>
        </authorList>
    </citation>
    <scope>IDENTIFICATION</scope>
    <source>
        <strain evidence="2">Tuebingen</strain>
    </source>
</reference>
<dbReference type="STRING" id="7955.ENSDARP00000130663"/>
<gene>
    <name evidence="2 3" type="primary">si:ch211-161f7.2</name>
</gene>
<dbReference type="Bgee" id="ENSDARG00000103205">
    <property type="expression patterns" value="Expressed in ovary and 8 other cell types or tissues"/>
</dbReference>
<dbReference type="PANTHER" id="PTHR23186:SF3">
    <property type="entry name" value="RETINOIC ACID-INDUCED PROTEIN 2"/>
    <property type="match status" value="1"/>
</dbReference>
<feature type="region of interest" description="Disordered" evidence="1">
    <location>
        <begin position="1"/>
        <end position="46"/>
    </location>
</feature>
<accession>A0A8M6Z8S3</accession>
<feature type="region of interest" description="Disordered" evidence="1">
    <location>
        <begin position="404"/>
        <end position="440"/>
    </location>
</feature>
<protein>
    <submittedName>
        <fullName evidence="2">Si:ch211-161f7.2</fullName>
    </submittedName>
</protein>
<dbReference type="AlphaFoldDB" id="A0A0R4ICM1"/>
<dbReference type="Ensembl" id="ENSDART00000158691.2">
    <property type="protein sequence ID" value="ENSDARP00000130663.1"/>
    <property type="gene ID" value="ENSDARG00000103205.2"/>
</dbReference>
<accession>A0A0R4ICM1</accession>
<dbReference type="ZFIN" id="ZDB-GENE-141212-384">
    <property type="gene designation" value="si:ch211-161f7.2"/>
</dbReference>
<dbReference type="InterPro" id="IPR026092">
    <property type="entry name" value="RAI2/SOBP"/>
</dbReference>
<dbReference type="PANTHER" id="PTHR23186">
    <property type="entry name" value="RETINOIC ACID-INDUCED PROTEIN 2"/>
    <property type="match status" value="1"/>
</dbReference>
<evidence type="ECO:0000313" key="2">
    <source>
        <dbReference type="Ensembl" id="ENSDARP00000130663"/>
    </source>
</evidence>
<dbReference type="GeneTree" id="ENSGT00940000180452"/>
<organism evidence="2">
    <name type="scientific">Danio rerio</name>
    <name type="common">Zebrafish</name>
    <name type="synonym">Brachydanio rerio</name>
    <dbReference type="NCBI Taxonomy" id="7955"/>
    <lineage>
        <taxon>Eukaryota</taxon>
        <taxon>Metazoa</taxon>
        <taxon>Chordata</taxon>
        <taxon>Craniata</taxon>
        <taxon>Vertebrata</taxon>
        <taxon>Euteleostomi</taxon>
        <taxon>Actinopterygii</taxon>
        <taxon>Neopterygii</taxon>
        <taxon>Teleostei</taxon>
        <taxon>Ostariophysi</taxon>
        <taxon>Cypriniformes</taxon>
        <taxon>Danionidae</taxon>
        <taxon>Danioninae</taxon>
        <taxon>Danio</taxon>
    </lineage>
</organism>
<proteinExistence type="predicted"/>
<evidence type="ECO:0000313" key="3">
    <source>
        <dbReference type="ZFIN" id="ZDB-GENE-141212-384"/>
    </source>
</evidence>
<dbReference type="OrthoDB" id="8962712at2759"/>
<dbReference type="EMBL" id="CR318645">
    <property type="status" value="NOT_ANNOTATED_CDS"/>
    <property type="molecule type" value="Genomic_DNA"/>
</dbReference>
<dbReference type="FunCoup" id="A0A0R4ICM1">
    <property type="interactions" value="3"/>
</dbReference>
<dbReference type="OMA" id="QNGRNTW"/>
<reference evidence="2" key="1">
    <citation type="journal article" date="2013" name="Nature">
        <title>The zebrafish reference genome sequence and its relationship to the human genome.</title>
        <authorList>
            <consortium name="Genome Reference Consortium Zebrafish"/>
            <person name="Howe K."/>
            <person name="Clark M.D."/>
            <person name="Torroja C.F."/>
            <person name="Torrance J."/>
            <person name="Berthelot C."/>
            <person name="Muffato M."/>
            <person name="Collins J.E."/>
            <person name="Humphray S."/>
            <person name="McLaren K."/>
            <person name="Matthews L."/>
            <person name="McLaren S."/>
            <person name="Sealy I."/>
            <person name="Caccamo M."/>
            <person name="Churcher C."/>
            <person name="Scott C."/>
            <person name="Barrett J.C."/>
            <person name="Koch R."/>
            <person name="Rauch G.J."/>
            <person name="White S."/>
            <person name="Chow W."/>
            <person name="Kilian B."/>
            <person name="Quintais L.T."/>
            <person name="Guerra-Assuncao J.A."/>
            <person name="Zhou Y."/>
            <person name="Gu Y."/>
            <person name="Yen J."/>
            <person name="Vogel J.H."/>
            <person name="Eyre T."/>
            <person name="Redmond S."/>
            <person name="Banerjee R."/>
            <person name="Chi J."/>
            <person name="Fu B."/>
            <person name="Langley E."/>
            <person name="Maguire S.F."/>
            <person name="Laird G.K."/>
            <person name="Lloyd D."/>
            <person name="Kenyon E."/>
            <person name="Donaldson S."/>
            <person name="Sehra H."/>
            <person name="Almeida-King J."/>
            <person name="Loveland J."/>
            <person name="Trevanion S."/>
            <person name="Jones M."/>
            <person name="Quail M."/>
            <person name="Willey D."/>
            <person name="Hunt A."/>
            <person name="Burton J."/>
            <person name="Sims S."/>
            <person name="McLay K."/>
            <person name="Plumb B."/>
            <person name="Davis J."/>
            <person name="Clee C."/>
            <person name="Oliver K."/>
            <person name="Clark R."/>
            <person name="Riddle C."/>
            <person name="Elliot D."/>
            <person name="Eliott D."/>
            <person name="Threadgold G."/>
            <person name="Harden G."/>
            <person name="Ware D."/>
            <person name="Begum S."/>
            <person name="Mortimore B."/>
            <person name="Mortimer B."/>
            <person name="Kerry G."/>
            <person name="Heath P."/>
            <person name="Phillimore B."/>
            <person name="Tracey A."/>
            <person name="Corby N."/>
            <person name="Dunn M."/>
            <person name="Johnson C."/>
            <person name="Wood J."/>
            <person name="Clark S."/>
            <person name="Pelan S."/>
            <person name="Griffiths G."/>
            <person name="Smith M."/>
            <person name="Glithero R."/>
            <person name="Howden P."/>
            <person name="Barker N."/>
            <person name="Lloyd C."/>
            <person name="Stevens C."/>
            <person name="Harley J."/>
            <person name="Holt K."/>
            <person name="Panagiotidis G."/>
            <person name="Lovell J."/>
            <person name="Beasley H."/>
            <person name="Henderson C."/>
            <person name="Gordon D."/>
            <person name="Auger K."/>
            <person name="Wright D."/>
            <person name="Collins J."/>
            <person name="Raisen C."/>
            <person name="Dyer L."/>
            <person name="Leung K."/>
            <person name="Robertson L."/>
            <person name="Ambridge K."/>
            <person name="Leongamornlert D."/>
            <person name="McGuire S."/>
            <person name="Gilderthorp R."/>
            <person name="Griffiths C."/>
            <person name="Manthravadi D."/>
            <person name="Nichol S."/>
            <person name="Barker G."/>
            <person name="Whitehead S."/>
            <person name="Kay M."/>
            <person name="Brown J."/>
            <person name="Murnane C."/>
            <person name="Gray E."/>
            <person name="Humphries M."/>
            <person name="Sycamore N."/>
            <person name="Barker D."/>
            <person name="Saunders D."/>
            <person name="Wallis J."/>
            <person name="Babbage A."/>
            <person name="Hammond S."/>
            <person name="Mashreghi-Mohammadi M."/>
            <person name="Barr L."/>
            <person name="Martin S."/>
            <person name="Wray P."/>
            <person name="Ellington A."/>
            <person name="Matthews N."/>
            <person name="Ellwood M."/>
            <person name="Woodmansey R."/>
            <person name="Clark G."/>
            <person name="Cooper J."/>
            <person name="Cooper J."/>
            <person name="Tromans A."/>
            <person name="Grafham D."/>
            <person name="Skuce C."/>
            <person name="Pandian R."/>
            <person name="Andrews R."/>
            <person name="Harrison E."/>
            <person name="Kimberley A."/>
            <person name="Garnett J."/>
            <person name="Fosker N."/>
            <person name="Hall R."/>
            <person name="Garner P."/>
            <person name="Kelly D."/>
            <person name="Bird C."/>
            <person name="Palmer S."/>
            <person name="Gehring I."/>
            <person name="Berger A."/>
            <person name="Dooley C.M."/>
            <person name="Ersan-Urun Z."/>
            <person name="Eser C."/>
            <person name="Geiger H."/>
            <person name="Geisler M."/>
            <person name="Karotki L."/>
            <person name="Kirn A."/>
            <person name="Konantz J."/>
            <person name="Konantz M."/>
            <person name="Oberlander M."/>
            <person name="Rudolph-Geiger S."/>
            <person name="Teucke M."/>
            <person name="Lanz C."/>
            <person name="Raddatz G."/>
            <person name="Osoegawa K."/>
            <person name="Zhu B."/>
            <person name="Rapp A."/>
            <person name="Widaa S."/>
            <person name="Langford C."/>
            <person name="Yang F."/>
            <person name="Schuster S.C."/>
            <person name="Carter N.P."/>
            <person name="Harrow J."/>
            <person name="Ning Z."/>
            <person name="Herrero J."/>
            <person name="Searle S.M."/>
            <person name="Enright A."/>
            <person name="Geisler R."/>
            <person name="Plasterk R.H."/>
            <person name="Lee C."/>
            <person name="Westerfield M."/>
            <person name="de Jong P.J."/>
            <person name="Zon L.I."/>
            <person name="Postlethwait J.H."/>
            <person name="Nusslein-Volhard C."/>
            <person name="Hubbard T.J."/>
            <person name="Roest Crollius H."/>
            <person name="Rogers J."/>
            <person name="Stemple D.L."/>
        </authorList>
    </citation>
    <scope>NUCLEOTIDE SEQUENCE [LARGE SCALE GENOMIC DNA]</scope>
    <source>
        <strain evidence="2">Tuebingen</strain>
    </source>
</reference>
<feature type="compositionally biased region" description="Basic and acidic residues" evidence="1">
    <location>
        <begin position="1"/>
        <end position="19"/>
    </location>
</feature>
<evidence type="ECO:0000256" key="1">
    <source>
        <dbReference type="SAM" id="MobiDB-lite"/>
    </source>
</evidence>